<dbReference type="RefSeq" id="WP_139629096.1">
    <property type="nucleotide sequence ID" value="NZ_VDLX02000002.1"/>
</dbReference>
<sequence length="117" mass="12998">MTEHLIERPLQPGICPRCRALVLAGHNAGILTIVDPAPLDRRNEMLALLAGRNTYDLITEGIPPRLYAEWRCSFRINGTRRHPVVAAHPCKGRGFTPAKPPKPPTPPIQPVLEEIPF</sequence>
<name>A0A5C4WRI5_9ACTN</name>
<dbReference type="OrthoDB" id="3398387at2"/>
<protein>
    <submittedName>
        <fullName evidence="1">Uncharacterized protein</fullName>
    </submittedName>
</protein>
<dbReference type="Proteomes" id="UP000312512">
    <property type="component" value="Unassembled WGS sequence"/>
</dbReference>
<gene>
    <name evidence="1" type="ORF">FH608_005500</name>
</gene>
<dbReference type="EMBL" id="VDLX02000002">
    <property type="protein sequence ID" value="KAB8196232.1"/>
    <property type="molecule type" value="Genomic_DNA"/>
</dbReference>
<evidence type="ECO:0000313" key="2">
    <source>
        <dbReference type="Proteomes" id="UP000312512"/>
    </source>
</evidence>
<keyword evidence="2" id="KW-1185">Reference proteome</keyword>
<organism evidence="1 2">
    <name type="scientific">Nonomuraea phyllanthi</name>
    <dbReference type="NCBI Taxonomy" id="2219224"/>
    <lineage>
        <taxon>Bacteria</taxon>
        <taxon>Bacillati</taxon>
        <taxon>Actinomycetota</taxon>
        <taxon>Actinomycetes</taxon>
        <taxon>Streptosporangiales</taxon>
        <taxon>Streptosporangiaceae</taxon>
        <taxon>Nonomuraea</taxon>
    </lineage>
</organism>
<dbReference type="AlphaFoldDB" id="A0A5C4WRI5"/>
<accession>A0A5C4WRI5</accession>
<evidence type="ECO:0000313" key="1">
    <source>
        <dbReference type="EMBL" id="KAB8196232.1"/>
    </source>
</evidence>
<reference evidence="1 2" key="1">
    <citation type="submission" date="2019-10" db="EMBL/GenBank/DDBJ databases">
        <title>Nonomuraea sp. nov., isolated from Phyllanthus amarus.</title>
        <authorList>
            <person name="Klykleung N."/>
            <person name="Tanasupawat S."/>
        </authorList>
    </citation>
    <scope>NUCLEOTIDE SEQUENCE [LARGE SCALE GENOMIC DNA]</scope>
    <source>
        <strain evidence="1 2">PA1-10</strain>
    </source>
</reference>
<proteinExistence type="predicted"/>
<comment type="caution">
    <text evidence="1">The sequence shown here is derived from an EMBL/GenBank/DDBJ whole genome shotgun (WGS) entry which is preliminary data.</text>
</comment>